<dbReference type="OrthoDB" id="6064658at2"/>
<organism evidence="1 2">
    <name type="scientific">Evtepia gabavorous</name>
    <dbReference type="NCBI Taxonomy" id="2211183"/>
    <lineage>
        <taxon>Bacteria</taxon>
        <taxon>Bacillati</taxon>
        <taxon>Bacillota</taxon>
        <taxon>Clostridia</taxon>
        <taxon>Eubacteriales</taxon>
        <taxon>Evtepia</taxon>
    </lineage>
</organism>
<name>A0A3E2B4I6_9FIRM</name>
<dbReference type="Proteomes" id="UP000260649">
    <property type="component" value="Unassembled WGS sequence"/>
</dbReference>
<keyword evidence="2" id="KW-1185">Reference proteome</keyword>
<reference evidence="1 2" key="1">
    <citation type="submission" date="2018-07" db="EMBL/GenBank/DDBJ databases">
        <title>GABA Modulating Bacteria of the Human Gut Microbiota.</title>
        <authorList>
            <person name="Strandwitz P."/>
            <person name="Kim K.H."/>
            <person name="Terekhova D."/>
            <person name="Liu J.K."/>
            <person name="Sharma A."/>
            <person name="Levering J."/>
            <person name="Mcdonald D."/>
            <person name="Dietrich D."/>
            <person name="Ramadhar T.R."/>
            <person name="Lekbua A."/>
            <person name="Mroue N."/>
            <person name="Liston C."/>
            <person name="Stewart E.J."/>
            <person name="Dubin M.J."/>
            <person name="Zengler K."/>
            <person name="Knight R."/>
            <person name="Gilbert J.A."/>
            <person name="Clardy J."/>
            <person name="Lewis K."/>
        </authorList>
    </citation>
    <scope>NUCLEOTIDE SEQUENCE [LARGE SCALE GENOMIC DNA]</scope>
    <source>
        <strain evidence="1 2">KLE1738</strain>
    </source>
</reference>
<accession>A0A3E2B4I6</accession>
<dbReference type="AlphaFoldDB" id="A0A3E2B4I6"/>
<proteinExistence type="predicted"/>
<evidence type="ECO:0000313" key="1">
    <source>
        <dbReference type="EMBL" id="RFT06942.1"/>
    </source>
</evidence>
<dbReference type="EMBL" id="QQRQ01000005">
    <property type="protein sequence ID" value="RFT06942.1"/>
    <property type="molecule type" value="Genomic_DNA"/>
</dbReference>
<protein>
    <submittedName>
        <fullName evidence="1">Uncharacterized protein</fullName>
    </submittedName>
</protein>
<sequence>MQTVTKEAQAQGKTAPVEEELAIVNQRNGTSLTAEEVYLFTVRLCDNQTDRDQEYFSRKDLERLAELFVGKTGIFDHNWSARDQRARIYRTELVEEPGVRSEAGEPGCYLKGYAYMLRTQENEGLIAEIAGGIKKEVSVSCAVSRCVCSICGHDIHDRGLCSHVKGRTYEGKRCIARLADPTDAFEWSFVAVPAQPRAGVVKGFREAGTLEQLLSSLDQEGPWREELKALRRQAEMGRRYLDGLRQETVRLGLLAEEGLGGETLRAIADRLEEPELERLRACYARRLEEKLPMPVQLRYDGGETGPEANDGSFVI</sequence>
<evidence type="ECO:0000313" key="2">
    <source>
        <dbReference type="Proteomes" id="UP000260649"/>
    </source>
</evidence>
<gene>
    <name evidence="1" type="ORF">DV520_04385</name>
</gene>
<comment type="caution">
    <text evidence="1">The sequence shown here is derived from an EMBL/GenBank/DDBJ whole genome shotgun (WGS) entry which is preliminary data.</text>
</comment>